<dbReference type="GO" id="GO:0016020">
    <property type="term" value="C:membrane"/>
    <property type="evidence" value="ECO:0007669"/>
    <property type="project" value="UniProtKB-ARBA"/>
</dbReference>
<dbReference type="PRINTS" id="PR01506">
    <property type="entry name" value="TATBPROTEIN"/>
</dbReference>
<organism evidence="9 10">
    <name type="scientific">Candidatus Coprovicinus avistercoris</name>
    <dbReference type="NCBI Taxonomy" id="2840754"/>
    <lineage>
        <taxon>Bacteria</taxon>
        <taxon>Bacillati</taxon>
        <taxon>Actinomycetota</taxon>
        <taxon>Coriobacteriia</taxon>
        <taxon>Coriobacteriales</taxon>
        <taxon>Coriobacteriaceae</taxon>
        <taxon>Coriobacteriaceae incertae sedis</taxon>
        <taxon>Candidatus Coprovicinus</taxon>
    </lineage>
</organism>
<dbReference type="PANTHER" id="PTHR42982:SF1">
    <property type="entry name" value="SEC-INDEPENDENT PROTEIN TRANSLOCASE PROTEIN TATA"/>
    <property type="match status" value="1"/>
</dbReference>
<name>A0A9D1HY44_9ACTN</name>
<keyword evidence="7" id="KW-0472">Membrane</keyword>
<feature type="region of interest" description="Disordered" evidence="8">
    <location>
        <begin position="60"/>
        <end position="226"/>
    </location>
</feature>
<comment type="subcellular location">
    <subcellularLocation>
        <location evidence="1">Membrane</location>
        <topology evidence="1">Single-pass membrane protein</topology>
    </subcellularLocation>
</comment>
<protein>
    <submittedName>
        <fullName evidence="9">Twin-arginine translocase TatA/TatE family subunit</fullName>
    </submittedName>
</protein>
<dbReference type="AlphaFoldDB" id="A0A9D1HY44"/>
<evidence type="ECO:0000256" key="8">
    <source>
        <dbReference type="SAM" id="MobiDB-lite"/>
    </source>
</evidence>
<evidence type="ECO:0000256" key="7">
    <source>
        <dbReference type="ARBA" id="ARBA00023136"/>
    </source>
</evidence>
<dbReference type="Proteomes" id="UP000824078">
    <property type="component" value="Unassembled WGS sequence"/>
</dbReference>
<evidence type="ECO:0000256" key="1">
    <source>
        <dbReference type="ARBA" id="ARBA00004167"/>
    </source>
</evidence>
<dbReference type="GO" id="GO:0015031">
    <property type="term" value="P:protein transport"/>
    <property type="evidence" value="ECO:0007669"/>
    <property type="project" value="UniProtKB-KW"/>
</dbReference>
<keyword evidence="2" id="KW-0813">Transport</keyword>
<dbReference type="Gene3D" id="1.20.5.3310">
    <property type="match status" value="1"/>
</dbReference>
<keyword evidence="5" id="KW-1133">Transmembrane helix</keyword>
<evidence type="ECO:0000256" key="3">
    <source>
        <dbReference type="ARBA" id="ARBA00022692"/>
    </source>
</evidence>
<comment type="caution">
    <text evidence="9">The sequence shown here is derived from an EMBL/GenBank/DDBJ whole genome shotgun (WGS) entry which is preliminary data.</text>
</comment>
<reference evidence="9" key="2">
    <citation type="journal article" date="2021" name="PeerJ">
        <title>Extensive microbial diversity within the chicken gut microbiome revealed by metagenomics and culture.</title>
        <authorList>
            <person name="Gilroy R."/>
            <person name="Ravi A."/>
            <person name="Getino M."/>
            <person name="Pursley I."/>
            <person name="Horton D.L."/>
            <person name="Alikhan N.F."/>
            <person name="Baker D."/>
            <person name="Gharbi K."/>
            <person name="Hall N."/>
            <person name="Watson M."/>
            <person name="Adriaenssens E.M."/>
            <person name="Foster-Nyarko E."/>
            <person name="Jarju S."/>
            <person name="Secka A."/>
            <person name="Antonio M."/>
            <person name="Oren A."/>
            <person name="Chaudhuri R.R."/>
            <person name="La Ragione R."/>
            <person name="Hildebrand F."/>
            <person name="Pallen M.J."/>
        </authorList>
    </citation>
    <scope>NUCLEOTIDE SEQUENCE</scope>
    <source>
        <strain evidence="9">ChiHjej12B11-29160</strain>
    </source>
</reference>
<reference evidence="9" key="1">
    <citation type="submission" date="2020-10" db="EMBL/GenBank/DDBJ databases">
        <authorList>
            <person name="Gilroy R."/>
        </authorList>
    </citation>
    <scope>NUCLEOTIDE SEQUENCE</scope>
    <source>
        <strain evidence="9">ChiHjej12B11-29160</strain>
    </source>
</reference>
<evidence type="ECO:0000256" key="4">
    <source>
        <dbReference type="ARBA" id="ARBA00022927"/>
    </source>
</evidence>
<feature type="compositionally biased region" description="Low complexity" evidence="8">
    <location>
        <begin position="105"/>
        <end position="118"/>
    </location>
</feature>
<keyword evidence="4" id="KW-0653">Protein transport</keyword>
<evidence type="ECO:0000313" key="10">
    <source>
        <dbReference type="Proteomes" id="UP000824078"/>
    </source>
</evidence>
<evidence type="ECO:0000256" key="2">
    <source>
        <dbReference type="ARBA" id="ARBA00022448"/>
    </source>
</evidence>
<gene>
    <name evidence="9" type="ORF">IAD17_05825</name>
</gene>
<keyword evidence="6" id="KW-0811">Translocation</keyword>
<dbReference type="Pfam" id="PF02416">
    <property type="entry name" value="TatA_B_E"/>
    <property type="match status" value="1"/>
</dbReference>
<dbReference type="InterPro" id="IPR003369">
    <property type="entry name" value="TatA/B/E"/>
</dbReference>
<feature type="compositionally biased region" description="Acidic residues" evidence="8">
    <location>
        <begin position="67"/>
        <end position="80"/>
    </location>
</feature>
<proteinExistence type="predicted"/>
<feature type="compositionally biased region" description="Basic and acidic residues" evidence="8">
    <location>
        <begin position="81"/>
        <end position="104"/>
    </location>
</feature>
<dbReference type="EMBL" id="DVMQ01000017">
    <property type="protein sequence ID" value="HIU24422.1"/>
    <property type="molecule type" value="Genomic_DNA"/>
</dbReference>
<evidence type="ECO:0000256" key="6">
    <source>
        <dbReference type="ARBA" id="ARBA00023010"/>
    </source>
</evidence>
<sequence length="226" mass="23716">MFGIGGTEFALILLFAFLIFGPDKLPGMGRTIGRALRQFRQAQEGLTEVVRTEIVDPVSAKGSSFLGDEDDADADADTTDEASRRPTETFAERKARLEAERKAAAEASQDAATQDASTPQAVPAVSYGNPDSDEDIDAVGSAVVLPADSDGDVDSSTSTATAHEETASQEPDLAALYGRSTRRVRKVTAVQAREVDTEDSASHASAEATSVSEKADNSGEEAGSTR</sequence>
<accession>A0A9D1HY44</accession>
<evidence type="ECO:0000256" key="5">
    <source>
        <dbReference type="ARBA" id="ARBA00022989"/>
    </source>
</evidence>
<dbReference type="PANTHER" id="PTHR42982">
    <property type="entry name" value="SEC-INDEPENDENT PROTEIN TRANSLOCASE PROTEIN TATA"/>
    <property type="match status" value="1"/>
</dbReference>
<evidence type="ECO:0000313" key="9">
    <source>
        <dbReference type="EMBL" id="HIU24422.1"/>
    </source>
</evidence>
<keyword evidence="3" id="KW-0812">Transmembrane</keyword>